<sequence>MKVTRLPTVVDAPQIEEIPVSGNVGTLAQQSLPPLVEPVGELTREEVARYSRHLIIPDLGLDGQKRLKNAKVLVIGAGGLGSPTLLYLAAAGVGTIGIVDFDVVDESNLQRQIIHGQSDVGRPKAQSARDSVLEINPLVTVRLHEERLEPENAVELFEQYDLILDGTDNFATRYLVNDAAVLAHKPYVWGSIYRFEGQVSVFWEDAPHGLGLNYRDLYPEPPPPGMVPSCAEGGVLGILCASIASVMGTEAIKLITGIGEPLLGRLMVYDALDMTYRTIKIRKDPATPKITELIDYEAFCGVVSDAAAAAAADSTVTPRELRELIDAGKPVALIDVREQVEWDINRIEGAELIPKSTIEAGDGLAKLPHDRIPVLYCKTGVRSAEALAAVKNAGFSDALHLQGGIVAWAKQLQPDMVMY</sequence>
<evidence type="ECO:0000256" key="9">
    <source>
        <dbReference type="ARBA" id="ARBA00023268"/>
    </source>
</evidence>
<keyword evidence="7" id="KW-1133">Transmembrane helix</keyword>
<dbReference type="KEGG" id="mdr:MDOR_09630"/>
<keyword evidence="2 13" id="KW-0808">Transferase</keyword>
<evidence type="ECO:0000313" key="13">
    <source>
        <dbReference type="EMBL" id="BBZ06794.1"/>
    </source>
</evidence>
<dbReference type="NCBIfam" id="NF004281">
    <property type="entry name" value="PRK05690.1"/>
    <property type="match status" value="1"/>
</dbReference>
<dbReference type="NCBIfam" id="NF005902">
    <property type="entry name" value="PRK07878.1"/>
    <property type="match status" value="1"/>
</dbReference>
<comment type="subcellular location">
    <subcellularLocation>
        <location evidence="1">Membrane</location>
        <topology evidence="1">Single-pass membrane protein</topology>
    </subcellularLocation>
</comment>
<dbReference type="CDD" id="cd00158">
    <property type="entry name" value="RHOD"/>
    <property type="match status" value="1"/>
</dbReference>
<name>A0A7I7VNF6_9MYCO</name>
<dbReference type="InterPro" id="IPR045886">
    <property type="entry name" value="ThiF/MoeB/HesA"/>
</dbReference>
<evidence type="ECO:0000256" key="4">
    <source>
        <dbReference type="ARBA" id="ARBA00022695"/>
    </source>
</evidence>
<dbReference type="SMART" id="SM00450">
    <property type="entry name" value="RHOD"/>
    <property type="match status" value="1"/>
</dbReference>
<dbReference type="Gene3D" id="3.40.250.10">
    <property type="entry name" value="Rhodanese-like domain"/>
    <property type="match status" value="1"/>
</dbReference>
<keyword evidence="8" id="KW-0472">Membrane</keyword>
<dbReference type="PROSITE" id="PS50206">
    <property type="entry name" value="RHODANESE_3"/>
    <property type="match status" value="1"/>
</dbReference>
<dbReference type="CDD" id="cd00757">
    <property type="entry name" value="ThiF_MoeB_HesA_family"/>
    <property type="match status" value="1"/>
</dbReference>
<dbReference type="GO" id="GO:0005524">
    <property type="term" value="F:ATP binding"/>
    <property type="evidence" value="ECO:0007669"/>
    <property type="project" value="UniProtKB-KW"/>
</dbReference>
<dbReference type="Pfam" id="PF00899">
    <property type="entry name" value="ThiF"/>
    <property type="match status" value="1"/>
</dbReference>
<keyword evidence="9" id="KW-0511">Multifunctional enzyme</keyword>
<evidence type="ECO:0000256" key="3">
    <source>
        <dbReference type="ARBA" id="ARBA00022692"/>
    </source>
</evidence>
<evidence type="ECO:0000256" key="8">
    <source>
        <dbReference type="ARBA" id="ARBA00023136"/>
    </source>
</evidence>
<gene>
    <name evidence="13" type="ORF">MDOR_09630</name>
</gene>
<dbReference type="PANTHER" id="PTHR10953">
    <property type="entry name" value="UBIQUITIN-ACTIVATING ENZYME E1"/>
    <property type="match status" value="1"/>
</dbReference>
<evidence type="ECO:0000259" key="12">
    <source>
        <dbReference type="PROSITE" id="PS50206"/>
    </source>
</evidence>
<accession>A0A7I7VNF6</accession>
<dbReference type="InterPro" id="IPR036873">
    <property type="entry name" value="Rhodanese-like_dom_sf"/>
</dbReference>
<dbReference type="Pfam" id="PF00581">
    <property type="entry name" value="Rhodanese"/>
    <property type="match status" value="1"/>
</dbReference>
<evidence type="ECO:0000256" key="7">
    <source>
        <dbReference type="ARBA" id="ARBA00022989"/>
    </source>
</evidence>
<dbReference type="GO" id="GO:0005829">
    <property type="term" value="C:cytosol"/>
    <property type="evidence" value="ECO:0007669"/>
    <property type="project" value="TreeGrafter"/>
</dbReference>
<dbReference type="InterPro" id="IPR001763">
    <property type="entry name" value="Rhodanese-like_dom"/>
</dbReference>
<dbReference type="GO" id="GO:0004792">
    <property type="term" value="F:thiosulfate-cyanide sulfurtransferase activity"/>
    <property type="evidence" value="ECO:0007669"/>
    <property type="project" value="TreeGrafter"/>
</dbReference>
<keyword evidence="5" id="KW-0547">Nucleotide-binding</keyword>
<evidence type="ECO:0000256" key="2">
    <source>
        <dbReference type="ARBA" id="ARBA00022679"/>
    </source>
</evidence>
<dbReference type="SUPFAM" id="SSF69572">
    <property type="entry name" value="Activating enzymes of the ubiquitin-like proteins"/>
    <property type="match status" value="1"/>
</dbReference>
<dbReference type="GO" id="GO:0016020">
    <property type="term" value="C:membrane"/>
    <property type="evidence" value="ECO:0007669"/>
    <property type="project" value="UniProtKB-SubCell"/>
</dbReference>
<dbReference type="InterPro" id="IPR000594">
    <property type="entry name" value="ThiF_NAD_FAD-bd"/>
</dbReference>
<dbReference type="GO" id="GO:0008641">
    <property type="term" value="F:ubiquitin-like modifier activating enzyme activity"/>
    <property type="evidence" value="ECO:0007669"/>
    <property type="project" value="InterPro"/>
</dbReference>
<dbReference type="Gene3D" id="3.40.50.720">
    <property type="entry name" value="NAD(P)-binding Rossmann-like Domain"/>
    <property type="match status" value="1"/>
</dbReference>
<comment type="similarity">
    <text evidence="10">In the N-terminal section; belongs to the HesA/MoeB/ThiF family.</text>
</comment>
<dbReference type="FunFam" id="3.40.250.10:FF:000025">
    <property type="entry name" value="Molybdopterin biosynthesis MoeZ"/>
    <property type="match status" value="1"/>
</dbReference>
<protein>
    <recommendedName>
        <fullName evidence="11">Probable adenylyltransferase/sulfurtransferase MoeZ</fullName>
    </recommendedName>
</protein>
<evidence type="ECO:0000256" key="11">
    <source>
        <dbReference type="ARBA" id="ARBA00067503"/>
    </source>
</evidence>
<dbReference type="GO" id="GO:0008146">
    <property type="term" value="F:sulfotransferase activity"/>
    <property type="evidence" value="ECO:0007669"/>
    <property type="project" value="TreeGrafter"/>
</dbReference>
<dbReference type="FunFam" id="3.40.50.720:FF:000033">
    <property type="entry name" value="Adenylyltransferase and sulfurtransferase MOCS3"/>
    <property type="match status" value="1"/>
</dbReference>
<dbReference type="AlphaFoldDB" id="A0A7I7VNF6"/>
<dbReference type="InterPro" id="IPR035985">
    <property type="entry name" value="Ubiquitin-activating_enz"/>
</dbReference>
<keyword evidence="6" id="KW-0067">ATP-binding</keyword>
<dbReference type="Proteomes" id="UP000467201">
    <property type="component" value="Chromosome"/>
</dbReference>
<organism evidence="13 14">
    <name type="scientific">Mycolicibacterium doricum</name>
    <dbReference type="NCBI Taxonomy" id="126673"/>
    <lineage>
        <taxon>Bacteria</taxon>
        <taxon>Bacillati</taxon>
        <taxon>Actinomycetota</taxon>
        <taxon>Actinomycetes</taxon>
        <taxon>Mycobacteriales</taxon>
        <taxon>Mycobacteriaceae</taxon>
        <taxon>Mycolicibacterium</taxon>
    </lineage>
</organism>
<proteinExistence type="inferred from homology"/>
<keyword evidence="3" id="KW-0812">Transmembrane</keyword>
<reference evidence="13 14" key="1">
    <citation type="journal article" date="2019" name="Emerg. Microbes Infect.">
        <title>Comprehensive subspecies identification of 175 nontuberculous mycobacteria species based on 7547 genomic profiles.</title>
        <authorList>
            <person name="Matsumoto Y."/>
            <person name="Kinjo T."/>
            <person name="Motooka D."/>
            <person name="Nabeya D."/>
            <person name="Jung N."/>
            <person name="Uechi K."/>
            <person name="Horii T."/>
            <person name="Iida T."/>
            <person name="Fujita J."/>
            <person name="Nakamura S."/>
        </authorList>
    </citation>
    <scope>NUCLEOTIDE SEQUENCE [LARGE SCALE GENOMIC DNA]</scope>
    <source>
        <strain evidence="13 14">JCM 12405</strain>
    </source>
</reference>
<dbReference type="GO" id="GO:0016779">
    <property type="term" value="F:nucleotidyltransferase activity"/>
    <property type="evidence" value="ECO:0007669"/>
    <property type="project" value="UniProtKB-KW"/>
</dbReference>
<evidence type="ECO:0000256" key="1">
    <source>
        <dbReference type="ARBA" id="ARBA00004167"/>
    </source>
</evidence>
<evidence type="ECO:0000256" key="6">
    <source>
        <dbReference type="ARBA" id="ARBA00022840"/>
    </source>
</evidence>
<evidence type="ECO:0000256" key="10">
    <source>
        <dbReference type="ARBA" id="ARBA00060757"/>
    </source>
</evidence>
<dbReference type="PANTHER" id="PTHR10953:SF102">
    <property type="entry name" value="ADENYLYLTRANSFERASE AND SULFURTRANSFERASE MOCS3"/>
    <property type="match status" value="1"/>
</dbReference>
<evidence type="ECO:0000256" key="5">
    <source>
        <dbReference type="ARBA" id="ARBA00022741"/>
    </source>
</evidence>
<dbReference type="EMBL" id="AP022605">
    <property type="protein sequence ID" value="BBZ06794.1"/>
    <property type="molecule type" value="Genomic_DNA"/>
</dbReference>
<keyword evidence="4 13" id="KW-0548">Nucleotidyltransferase</keyword>
<evidence type="ECO:0000313" key="14">
    <source>
        <dbReference type="Proteomes" id="UP000467201"/>
    </source>
</evidence>
<feature type="domain" description="Rhodanese" evidence="12">
    <location>
        <begin position="327"/>
        <end position="417"/>
    </location>
</feature>